<dbReference type="PANTHER" id="PTHR33221">
    <property type="entry name" value="WINGED HELIX-TURN-HELIX TRANSCRIPTIONAL REGULATOR, RRF2 FAMILY"/>
    <property type="match status" value="1"/>
</dbReference>
<sequence length="154" mass="17368">MKNNTYKKQNNKYCFSDFMSLIHILVILGHKKIPLTSKQIAANANINPVKVRSILQALKPTGWIETTHGIKGGYSLNIELNKIQLHQLLEVLDLALVSNSWASGFADSECIISRNIASVQQDLINSLNNAISEELKKINLEEIEQKIIKKEQDE</sequence>
<dbReference type="EMBL" id="CP132191">
    <property type="protein sequence ID" value="WLP85334.1"/>
    <property type="molecule type" value="Genomic_DNA"/>
</dbReference>
<dbReference type="Pfam" id="PF02082">
    <property type="entry name" value="Rrf2"/>
    <property type="match status" value="1"/>
</dbReference>
<dbReference type="Proteomes" id="UP001237011">
    <property type="component" value="Chromosome"/>
</dbReference>
<dbReference type="InterPro" id="IPR000944">
    <property type="entry name" value="Tscrpt_reg_Rrf2"/>
</dbReference>
<evidence type="ECO:0000313" key="2">
    <source>
        <dbReference type="Proteomes" id="UP001237011"/>
    </source>
</evidence>
<dbReference type="RefSeq" id="WP_305937770.1">
    <property type="nucleotide sequence ID" value="NZ_CP132191.1"/>
</dbReference>
<dbReference type="PANTHER" id="PTHR33221:SF15">
    <property type="entry name" value="HTH-TYPE TRANSCRIPTIONAL REGULATOR YWGB-RELATED"/>
    <property type="match status" value="1"/>
</dbReference>
<proteinExistence type="predicted"/>
<reference evidence="1" key="1">
    <citation type="submission" date="2023-08" db="EMBL/GenBank/DDBJ databases">
        <title>Complete genome sequence of Mycoplasma seminis 2200.</title>
        <authorList>
            <person name="Spergser J."/>
        </authorList>
    </citation>
    <scope>NUCLEOTIDE SEQUENCE [LARGE SCALE GENOMIC DNA]</scope>
    <source>
        <strain evidence="1">2200</strain>
    </source>
</reference>
<dbReference type="SUPFAM" id="SSF46785">
    <property type="entry name" value="Winged helix' DNA-binding domain"/>
    <property type="match status" value="1"/>
</dbReference>
<organism evidence="1 2">
    <name type="scientific">Mycoplasma seminis</name>
    <dbReference type="NCBI Taxonomy" id="512749"/>
    <lineage>
        <taxon>Bacteria</taxon>
        <taxon>Bacillati</taxon>
        <taxon>Mycoplasmatota</taxon>
        <taxon>Mollicutes</taxon>
        <taxon>Mycoplasmataceae</taxon>
        <taxon>Mycoplasma</taxon>
    </lineage>
</organism>
<evidence type="ECO:0000313" key="1">
    <source>
        <dbReference type="EMBL" id="WLP85334.1"/>
    </source>
</evidence>
<protein>
    <submittedName>
        <fullName evidence="1">Rrf2 family transcriptional regulator</fullName>
    </submittedName>
</protein>
<dbReference type="PROSITE" id="PS51197">
    <property type="entry name" value="HTH_RRF2_2"/>
    <property type="match status" value="1"/>
</dbReference>
<dbReference type="InterPro" id="IPR036388">
    <property type="entry name" value="WH-like_DNA-bd_sf"/>
</dbReference>
<name>A0ABY9HAV6_9MOLU</name>
<dbReference type="InterPro" id="IPR036390">
    <property type="entry name" value="WH_DNA-bd_sf"/>
</dbReference>
<gene>
    <name evidence="1" type="ORF">Q8852_03360</name>
</gene>
<dbReference type="Gene3D" id="1.10.10.10">
    <property type="entry name" value="Winged helix-like DNA-binding domain superfamily/Winged helix DNA-binding domain"/>
    <property type="match status" value="1"/>
</dbReference>
<accession>A0ABY9HAV6</accession>
<keyword evidence="2" id="KW-1185">Reference proteome</keyword>